<evidence type="ECO:0000313" key="2">
    <source>
        <dbReference type="EMBL" id="OWZ19513.1"/>
    </source>
</evidence>
<dbReference type="PANTHER" id="PTHR37984:SF5">
    <property type="entry name" value="PROTEIN NYNRIN-LIKE"/>
    <property type="match status" value="1"/>
</dbReference>
<dbReference type="Proteomes" id="UP000198211">
    <property type="component" value="Unassembled WGS sequence"/>
</dbReference>
<dbReference type="OrthoDB" id="120506at2759"/>
<dbReference type="EMBL" id="NBNE01000435">
    <property type="protein sequence ID" value="OWZ19513.1"/>
    <property type="molecule type" value="Genomic_DNA"/>
</dbReference>
<accession>A0A225WPB2</accession>
<dbReference type="GO" id="GO:0003676">
    <property type="term" value="F:nucleic acid binding"/>
    <property type="evidence" value="ECO:0007669"/>
    <property type="project" value="InterPro"/>
</dbReference>
<comment type="caution">
    <text evidence="2">The sequence shown here is derived from an EMBL/GenBank/DDBJ whole genome shotgun (WGS) entry which is preliminary data.</text>
</comment>
<dbReference type="AlphaFoldDB" id="A0A225WPB2"/>
<dbReference type="Gene3D" id="3.30.420.10">
    <property type="entry name" value="Ribonuclease H-like superfamily/Ribonuclease H"/>
    <property type="match status" value="1"/>
</dbReference>
<evidence type="ECO:0000313" key="3">
    <source>
        <dbReference type="Proteomes" id="UP000198211"/>
    </source>
</evidence>
<protein>
    <submittedName>
        <fullName evidence="2">RNA-dependent DNA polymerase</fullName>
    </submittedName>
</protein>
<dbReference type="InterPro" id="IPR050951">
    <property type="entry name" value="Retrovirus_Pol_polyprotein"/>
</dbReference>
<feature type="domain" description="Integrase catalytic" evidence="1">
    <location>
        <begin position="10"/>
        <end position="177"/>
    </location>
</feature>
<dbReference type="PANTHER" id="PTHR37984">
    <property type="entry name" value="PROTEIN CBG26694"/>
    <property type="match status" value="1"/>
</dbReference>
<proteinExistence type="predicted"/>
<organism evidence="2 3">
    <name type="scientific">Phytophthora megakarya</name>
    <dbReference type="NCBI Taxonomy" id="4795"/>
    <lineage>
        <taxon>Eukaryota</taxon>
        <taxon>Sar</taxon>
        <taxon>Stramenopiles</taxon>
        <taxon>Oomycota</taxon>
        <taxon>Peronosporomycetes</taxon>
        <taxon>Peronosporales</taxon>
        <taxon>Peronosporaceae</taxon>
        <taxon>Phytophthora</taxon>
    </lineage>
</organism>
<dbReference type="InterPro" id="IPR001584">
    <property type="entry name" value="Integrase_cat-core"/>
</dbReference>
<dbReference type="SUPFAM" id="SSF53098">
    <property type="entry name" value="Ribonuclease H-like"/>
    <property type="match status" value="1"/>
</dbReference>
<sequence>MCCHVKWGIVVKCPWGEAIDCNERYLVLHFDFLYLGESFGEAKYLLVIKDHATHFVELTVCDSATSTATVEAILSWHSRYGVPPFWVSDNSSHFKNEAISVLKRRLKTPQQFTPVYCPWINGSIARVNRDILQVLRAMILEYQFLPEIGFTSFQWYNESKSHTMASKASVELFTGLPCPPPLHIQYMQRPVTNKRLQQQFLNQKRQRGENVVNFDVGDYVLRSRVDDKQGNMLHVTWTGQIVGETTCSKWTKTIVMEYRR</sequence>
<gene>
    <name evidence="2" type="ORF">PHMEG_0006248</name>
</gene>
<reference evidence="3" key="1">
    <citation type="submission" date="2017-03" db="EMBL/GenBank/DDBJ databases">
        <title>Phytopthora megakarya and P. palmivora, two closely related causual agents of cacao black pod achieved similar genome size and gene model numbers by different mechanisms.</title>
        <authorList>
            <person name="Ali S."/>
            <person name="Shao J."/>
            <person name="Larry D.J."/>
            <person name="Kronmiller B."/>
            <person name="Shen D."/>
            <person name="Strem M.D."/>
            <person name="Melnick R.L."/>
            <person name="Guiltinan M.J."/>
            <person name="Tyler B.M."/>
            <person name="Meinhardt L.W."/>
            <person name="Bailey B.A."/>
        </authorList>
    </citation>
    <scope>NUCLEOTIDE SEQUENCE [LARGE SCALE GENOMIC DNA]</scope>
    <source>
        <strain evidence="3">zdho120</strain>
    </source>
</reference>
<dbReference type="GO" id="GO:0015074">
    <property type="term" value="P:DNA integration"/>
    <property type="evidence" value="ECO:0007669"/>
    <property type="project" value="InterPro"/>
</dbReference>
<dbReference type="InterPro" id="IPR036397">
    <property type="entry name" value="RNaseH_sf"/>
</dbReference>
<dbReference type="PROSITE" id="PS50994">
    <property type="entry name" value="INTEGRASE"/>
    <property type="match status" value="1"/>
</dbReference>
<dbReference type="InterPro" id="IPR012337">
    <property type="entry name" value="RNaseH-like_sf"/>
</dbReference>
<keyword evidence="3" id="KW-1185">Reference proteome</keyword>
<evidence type="ECO:0000259" key="1">
    <source>
        <dbReference type="PROSITE" id="PS50994"/>
    </source>
</evidence>
<name>A0A225WPB2_9STRA</name>